<evidence type="ECO:0000256" key="5">
    <source>
        <dbReference type="SAM" id="MobiDB-lite"/>
    </source>
</evidence>
<sequence>EQYSSLNFRYVIIGTERNTILNLYDVETAEHIQSIKFLPPYECRPSVSKAYRKEELMFNYVSFDQNTHTLIVANSARVSIFALHLNIPNKNLDKFDLFNPNNLAVSGKIEHESTSTSEYSSTTNSVQFDYMIEFPIDQLIGSFVMVPGATPSDGFSLYCSQQKSVRQYTISRDILLPQNIDVCPEYVCAERVLDHQQQETKDDVKEESKNNHVETDEILSQVENLNQSSVEETIIERAMESLIAEGDVSDANIVNPESDETTLEKGNIIFKNMQDSTFVIEENMSKSAENQKPQKSKSAGHSNGTTSKAKAPKKQGAEVLSDSEKTNNKKTRNENFIHSSEASNKSTGKKNAE</sequence>
<dbReference type="Proteomes" id="UP000789342">
    <property type="component" value="Unassembled WGS sequence"/>
</dbReference>
<dbReference type="EMBL" id="CAJVPV010045561">
    <property type="protein sequence ID" value="CAG8769408.1"/>
    <property type="molecule type" value="Genomic_DNA"/>
</dbReference>
<keyword evidence="7" id="KW-1185">Reference proteome</keyword>
<dbReference type="PANTHER" id="PTHR15598:SF5">
    <property type="entry name" value="ENHANCER OF MRNA-DECAPPING PROTEIN 4"/>
    <property type="match status" value="1"/>
</dbReference>
<dbReference type="OrthoDB" id="21128at2759"/>
<feature type="region of interest" description="Disordered" evidence="5">
    <location>
        <begin position="285"/>
        <end position="353"/>
    </location>
</feature>
<keyword evidence="3" id="KW-0853">WD repeat</keyword>
<evidence type="ECO:0000256" key="3">
    <source>
        <dbReference type="ARBA" id="ARBA00022574"/>
    </source>
</evidence>
<protein>
    <submittedName>
        <fullName evidence="6">16444_t:CDS:1</fullName>
    </submittedName>
</protein>
<dbReference type="InterPro" id="IPR045152">
    <property type="entry name" value="EDC4-like"/>
</dbReference>
<proteinExistence type="predicted"/>
<dbReference type="AlphaFoldDB" id="A0A9N9NYY4"/>
<feature type="non-terminal residue" evidence="6">
    <location>
        <position position="353"/>
    </location>
</feature>
<evidence type="ECO:0000313" key="6">
    <source>
        <dbReference type="EMBL" id="CAG8769408.1"/>
    </source>
</evidence>
<organism evidence="6 7">
    <name type="scientific">Acaulospora morrowiae</name>
    <dbReference type="NCBI Taxonomy" id="94023"/>
    <lineage>
        <taxon>Eukaryota</taxon>
        <taxon>Fungi</taxon>
        <taxon>Fungi incertae sedis</taxon>
        <taxon>Mucoromycota</taxon>
        <taxon>Glomeromycotina</taxon>
        <taxon>Glomeromycetes</taxon>
        <taxon>Diversisporales</taxon>
        <taxon>Acaulosporaceae</taxon>
        <taxon>Acaulospora</taxon>
    </lineage>
</organism>
<keyword evidence="4" id="KW-0677">Repeat</keyword>
<feature type="non-terminal residue" evidence="6">
    <location>
        <position position="1"/>
    </location>
</feature>
<comment type="caution">
    <text evidence="6">The sequence shown here is derived from an EMBL/GenBank/DDBJ whole genome shotgun (WGS) entry which is preliminary data.</text>
</comment>
<feature type="compositionally biased region" description="Basic and acidic residues" evidence="5">
    <location>
        <begin position="322"/>
        <end position="335"/>
    </location>
</feature>
<dbReference type="GO" id="GO:0000932">
    <property type="term" value="C:P-body"/>
    <property type="evidence" value="ECO:0007669"/>
    <property type="project" value="TreeGrafter"/>
</dbReference>
<evidence type="ECO:0000256" key="2">
    <source>
        <dbReference type="ARBA" id="ARBA00022490"/>
    </source>
</evidence>
<feature type="compositionally biased region" description="Polar residues" evidence="5">
    <location>
        <begin position="336"/>
        <end position="346"/>
    </location>
</feature>
<feature type="compositionally biased region" description="Polar residues" evidence="5">
    <location>
        <begin position="285"/>
        <end position="308"/>
    </location>
</feature>
<evidence type="ECO:0000313" key="7">
    <source>
        <dbReference type="Proteomes" id="UP000789342"/>
    </source>
</evidence>
<evidence type="ECO:0000256" key="4">
    <source>
        <dbReference type="ARBA" id="ARBA00022737"/>
    </source>
</evidence>
<name>A0A9N9NYY4_9GLOM</name>
<reference evidence="6" key="1">
    <citation type="submission" date="2021-06" db="EMBL/GenBank/DDBJ databases">
        <authorList>
            <person name="Kallberg Y."/>
            <person name="Tangrot J."/>
            <person name="Rosling A."/>
        </authorList>
    </citation>
    <scope>NUCLEOTIDE SEQUENCE</scope>
    <source>
        <strain evidence="6">CL551</strain>
    </source>
</reference>
<accession>A0A9N9NYY4</accession>
<gene>
    <name evidence="6" type="ORF">AMORRO_LOCUS16491</name>
</gene>
<comment type="subcellular location">
    <subcellularLocation>
        <location evidence="1">Cytoplasm</location>
    </subcellularLocation>
</comment>
<evidence type="ECO:0000256" key="1">
    <source>
        <dbReference type="ARBA" id="ARBA00004496"/>
    </source>
</evidence>
<dbReference type="PANTHER" id="PTHR15598">
    <property type="entry name" value="ENHANCER OF MRNA-DECAPPING PROTEIN 4"/>
    <property type="match status" value="1"/>
</dbReference>
<dbReference type="GO" id="GO:0031087">
    <property type="term" value="P:deadenylation-independent decapping of nuclear-transcribed mRNA"/>
    <property type="evidence" value="ECO:0007669"/>
    <property type="project" value="InterPro"/>
</dbReference>
<keyword evidence="2" id="KW-0963">Cytoplasm</keyword>